<dbReference type="SUPFAM" id="SSF52402">
    <property type="entry name" value="Adenine nucleotide alpha hydrolases-like"/>
    <property type="match status" value="1"/>
</dbReference>
<dbReference type="Gene3D" id="3.40.50.620">
    <property type="entry name" value="HUPs"/>
    <property type="match status" value="1"/>
</dbReference>
<dbReference type="AlphaFoldDB" id="A0A447TD95"/>
<dbReference type="PANTHER" id="PTHR46268:SF6">
    <property type="entry name" value="UNIVERSAL STRESS PROTEIN UP12"/>
    <property type="match status" value="1"/>
</dbReference>
<organism evidence="3 4">
    <name type="scientific">Chromobacterium violaceum</name>
    <dbReference type="NCBI Taxonomy" id="536"/>
    <lineage>
        <taxon>Bacteria</taxon>
        <taxon>Pseudomonadati</taxon>
        <taxon>Pseudomonadota</taxon>
        <taxon>Betaproteobacteria</taxon>
        <taxon>Neisseriales</taxon>
        <taxon>Chromobacteriaceae</taxon>
        <taxon>Chromobacterium</taxon>
    </lineage>
</organism>
<dbReference type="EMBL" id="LR134182">
    <property type="protein sequence ID" value="VEB42885.1"/>
    <property type="molecule type" value="Genomic_DNA"/>
</dbReference>
<feature type="domain" description="UspA" evidence="2">
    <location>
        <begin position="1"/>
        <end position="145"/>
    </location>
</feature>
<dbReference type="CDD" id="cd00293">
    <property type="entry name" value="USP-like"/>
    <property type="match status" value="1"/>
</dbReference>
<evidence type="ECO:0000313" key="3">
    <source>
        <dbReference type="EMBL" id="VEB42885.1"/>
    </source>
</evidence>
<dbReference type="PRINTS" id="PR01438">
    <property type="entry name" value="UNVRSLSTRESS"/>
</dbReference>
<evidence type="ECO:0000259" key="2">
    <source>
        <dbReference type="Pfam" id="PF00582"/>
    </source>
</evidence>
<dbReference type="InterPro" id="IPR006016">
    <property type="entry name" value="UspA"/>
</dbReference>
<reference evidence="3 4" key="1">
    <citation type="submission" date="2018-12" db="EMBL/GenBank/DDBJ databases">
        <authorList>
            <consortium name="Pathogen Informatics"/>
        </authorList>
    </citation>
    <scope>NUCLEOTIDE SEQUENCE [LARGE SCALE GENOMIC DNA]</scope>
    <source>
        <strain evidence="3 4">NCTC9695</strain>
    </source>
</reference>
<accession>A0A447TD95</accession>
<dbReference type="InterPro" id="IPR006015">
    <property type="entry name" value="Universal_stress_UspA"/>
</dbReference>
<dbReference type="InterPro" id="IPR014729">
    <property type="entry name" value="Rossmann-like_a/b/a_fold"/>
</dbReference>
<name>A0A447TD95_CHRVL</name>
<proteinExistence type="inferred from homology"/>
<dbReference type="Proteomes" id="UP000275777">
    <property type="component" value="Chromosome"/>
</dbReference>
<evidence type="ECO:0000313" key="4">
    <source>
        <dbReference type="Proteomes" id="UP000275777"/>
    </source>
</evidence>
<protein>
    <submittedName>
        <fullName evidence="3">Universal stress protein SAV1710</fullName>
    </submittedName>
</protein>
<comment type="similarity">
    <text evidence="1">Belongs to the universal stress protein A family.</text>
</comment>
<sequence length="169" mass="18185">MYQRIFVPVDDSDTSNMALDEACKLAKAFGSNLRLVHVVDLAQFGWGGTEFLDATELQKSIKQAGEQVLGQAGDRARALGVTPDCKILESWGDKIAAVLSDEASAWGADLIVMGTHGLGGLMHLLMGSVAEGLLKVADMPVLLVRNPATEPSHGSVIPREALRSWWTRE</sequence>
<gene>
    <name evidence="3" type="ORF">NCTC9695_03337</name>
</gene>
<evidence type="ECO:0000256" key="1">
    <source>
        <dbReference type="ARBA" id="ARBA00008791"/>
    </source>
</evidence>
<dbReference type="Pfam" id="PF00582">
    <property type="entry name" value="Usp"/>
    <property type="match status" value="1"/>
</dbReference>
<dbReference type="PANTHER" id="PTHR46268">
    <property type="entry name" value="STRESS RESPONSE PROTEIN NHAX"/>
    <property type="match status" value="1"/>
</dbReference>